<evidence type="ECO:0000256" key="2">
    <source>
        <dbReference type="ARBA" id="ARBA00022649"/>
    </source>
</evidence>
<evidence type="ECO:0000313" key="7">
    <source>
        <dbReference type="Proteomes" id="UP001565283"/>
    </source>
</evidence>
<dbReference type="InterPro" id="IPR008201">
    <property type="entry name" value="HepT-like"/>
</dbReference>
<keyword evidence="7" id="KW-1185">Reference proteome</keyword>
<dbReference type="PANTHER" id="PTHR34139:SF1">
    <property type="entry name" value="RNASE MJ1380-RELATED"/>
    <property type="match status" value="1"/>
</dbReference>
<sequence>MVEKDLRYVKNIIDFGEKALKTYSRVNNDVEYLEDDYDLYNSVLMSLVQLGENANLLSDKFKEEHSEVNWRKHIKNRNFYVHVYGAVNNRRLAEYLQKDIPQLIEYLYGLRM</sequence>
<keyword evidence="4" id="KW-0547">Nucleotide-binding</keyword>
<evidence type="ECO:0000256" key="4">
    <source>
        <dbReference type="ARBA" id="ARBA00022741"/>
    </source>
</evidence>
<dbReference type="InterPro" id="IPR051813">
    <property type="entry name" value="HepT_RNase_toxin"/>
</dbReference>
<keyword evidence="5" id="KW-0378">Hydrolase</keyword>
<evidence type="ECO:0000313" key="6">
    <source>
        <dbReference type="EMBL" id="MEY8444580.1"/>
    </source>
</evidence>
<reference evidence="6 7" key="1">
    <citation type="submission" date="2024-03" db="EMBL/GenBank/DDBJ databases">
        <title>Mouse gut bacterial collection (mGBC) of GemPharmatech.</title>
        <authorList>
            <person name="He Y."/>
            <person name="Dong L."/>
            <person name="Wu D."/>
            <person name="Gao X."/>
            <person name="Lin Z."/>
        </authorList>
    </citation>
    <scope>NUCLEOTIDE SEQUENCE [LARGE SCALE GENOMIC DNA]</scope>
    <source>
        <strain evidence="6 7">61-15</strain>
    </source>
</reference>
<keyword evidence="1" id="KW-0597">Phosphoprotein</keyword>
<protein>
    <submittedName>
        <fullName evidence="6">HepT-like ribonuclease domain-containing protein</fullName>
    </submittedName>
</protein>
<name>A0ABV4D5W4_9LACT</name>
<accession>A0ABV4D5W4</accession>
<dbReference type="Pfam" id="PF01934">
    <property type="entry name" value="HepT-like"/>
    <property type="match status" value="1"/>
</dbReference>
<evidence type="ECO:0000256" key="5">
    <source>
        <dbReference type="ARBA" id="ARBA00022801"/>
    </source>
</evidence>
<keyword evidence="2" id="KW-1277">Toxin-antitoxin system</keyword>
<evidence type="ECO:0000256" key="1">
    <source>
        <dbReference type="ARBA" id="ARBA00022553"/>
    </source>
</evidence>
<organism evidence="6 7">
    <name type="scientific">Lactococcus ileimucosae</name>
    <dbReference type="NCBI Taxonomy" id="2941329"/>
    <lineage>
        <taxon>Bacteria</taxon>
        <taxon>Bacillati</taxon>
        <taxon>Bacillota</taxon>
        <taxon>Bacilli</taxon>
        <taxon>Lactobacillales</taxon>
        <taxon>Streptococcaceae</taxon>
        <taxon>Lactococcus</taxon>
    </lineage>
</organism>
<evidence type="ECO:0000256" key="3">
    <source>
        <dbReference type="ARBA" id="ARBA00022722"/>
    </source>
</evidence>
<gene>
    <name evidence="6" type="ORF">AALA52_10145</name>
</gene>
<dbReference type="EMBL" id="JBCLSH010000074">
    <property type="protein sequence ID" value="MEY8444580.1"/>
    <property type="molecule type" value="Genomic_DNA"/>
</dbReference>
<dbReference type="PANTHER" id="PTHR34139">
    <property type="entry name" value="UPF0331 PROTEIN MJ0127"/>
    <property type="match status" value="1"/>
</dbReference>
<dbReference type="RefSeq" id="WP_271327845.1">
    <property type="nucleotide sequence ID" value="NZ_JBCLSH010000074.1"/>
</dbReference>
<dbReference type="Proteomes" id="UP001565283">
    <property type="component" value="Unassembled WGS sequence"/>
</dbReference>
<comment type="caution">
    <text evidence="6">The sequence shown here is derived from an EMBL/GenBank/DDBJ whole genome shotgun (WGS) entry which is preliminary data.</text>
</comment>
<proteinExistence type="predicted"/>
<keyword evidence="3" id="KW-0540">Nuclease</keyword>